<feature type="coiled-coil region" evidence="1">
    <location>
        <begin position="307"/>
        <end position="334"/>
    </location>
</feature>
<evidence type="ECO:0000313" key="3">
    <source>
        <dbReference type="Proteomes" id="UP000005238"/>
    </source>
</evidence>
<dbReference type="VEuPathDB" id="FungiDB:KRP23_10686"/>
<dbReference type="eggNOG" id="ENOG502SNE5">
    <property type="taxonomic scope" value="Eukaryota"/>
</dbReference>
<dbReference type="EMBL" id="DS566020">
    <property type="status" value="NOT_ANNOTATED_CDS"/>
    <property type="molecule type" value="Genomic_DNA"/>
</dbReference>
<dbReference type="VEuPathDB" id="FungiDB:KRP22_13497"/>
<dbReference type="Proteomes" id="UP000005238">
    <property type="component" value="Unassembled WGS sequence"/>
</dbReference>
<dbReference type="RefSeq" id="XP_067741436.1">
    <property type="nucleotide sequence ID" value="XM_067881164.1"/>
</dbReference>
<dbReference type="GeneID" id="94216887"/>
<dbReference type="EnsemblProtists" id="Phyra77301">
    <property type="protein sequence ID" value="Phyra77301"/>
    <property type="gene ID" value="Phyra77301"/>
</dbReference>
<reference evidence="2" key="2">
    <citation type="submission" date="2015-06" db="UniProtKB">
        <authorList>
            <consortium name="EnsemblProtists"/>
        </authorList>
    </citation>
    <scope>IDENTIFICATION</scope>
    <source>
        <strain evidence="2">Pr102</strain>
    </source>
</reference>
<dbReference type="AlphaFoldDB" id="H3GLM5"/>
<evidence type="ECO:0000256" key="1">
    <source>
        <dbReference type="SAM" id="Coils"/>
    </source>
</evidence>
<protein>
    <submittedName>
        <fullName evidence="2">Uncharacterized protein</fullName>
    </submittedName>
</protein>
<organism evidence="2 3">
    <name type="scientific">Phytophthora ramorum</name>
    <name type="common">Sudden oak death agent</name>
    <dbReference type="NCBI Taxonomy" id="164328"/>
    <lineage>
        <taxon>Eukaryota</taxon>
        <taxon>Sar</taxon>
        <taxon>Stramenopiles</taxon>
        <taxon>Oomycota</taxon>
        <taxon>Peronosporomycetes</taxon>
        <taxon>Peronosporales</taxon>
        <taxon>Peronosporaceae</taxon>
        <taxon>Phytophthora</taxon>
    </lineage>
</organism>
<dbReference type="HOGENOM" id="CLU_048826_0_0_1"/>
<proteinExistence type="predicted"/>
<feature type="coiled-coil region" evidence="1">
    <location>
        <begin position="424"/>
        <end position="451"/>
    </location>
</feature>
<sequence length="453" mass="51071">MPAEQQTPRHGATLATETFRSPRVFEQIDQVEKSHQSALPHPRPRLTPEEAFNNLRRAVLAAANSGKSATLDAVAARDMLTGLEAACWQPFIQQKSAGQHPRILYSQLLRGTEEILREEQAECQRLRDEIQQLEERNNHLPQKIQECQAAVARAMESAVRGDSLLDQKPTDTDVSATTATIREELTKMRRRKDLRTFACNELRTGLNDLLTRRSELKQLVSVAICDVKKEEQANKLRAKRLDDLRTLTTAASLLPTGRVGSKNSTQQQLARLTLAIAKNHVLQEARTERKTFVRNRTEAIFEVRIALGQLNNERITVQADLQNLEQQAEHLQRAFTPRPDWSELHDATVVRTAVDRVDPSARLRMGATRNKLAGAKAGDVEEDRANEQRLTHILSSNWSTIAKVGAMAAELVQIRSHDHAGDTILTEQKKLKHLRKEIERLMQQLEAVKAQTA</sequence>
<keyword evidence="1" id="KW-0175">Coiled coil</keyword>
<evidence type="ECO:0000313" key="2">
    <source>
        <dbReference type="EnsemblProtists" id="Phyra77301"/>
    </source>
</evidence>
<reference evidence="3" key="1">
    <citation type="journal article" date="2006" name="Science">
        <title>Phytophthora genome sequences uncover evolutionary origins and mechanisms of pathogenesis.</title>
        <authorList>
            <person name="Tyler B.M."/>
            <person name="Tripathy S."/>
            <person name="Zhang X."/>
            <person name="Dehal P."/>
            <person name="Jiang R.H."/>
            <person name="Aerts A."/>
            <person name="Arredondo F.D."/>
            <person name="Baxter L."/>
            <person name="Bensasson D."/>
            <person name="Beynon J.L."/>
            <person name="Chapman J."/>
            <person name="Damasceno C.M."/>
            <person name="Dorrance A.E."/>
            <person name="Dou D."/>
            <person name="Dickerman A.W."/>
            <person name="Dubchak I.L."/>
            <person name="Garbelotto M."/>
            <person name="Gijzen M."/>
            <person name="Gordon S.G."/>
            <person name="Govers F."/>
            <person name="Grunwald N.J."/>
            <person name="Huang W."/>
            <person name="Ivors K.L."/>
            <person name="Jones R.W."/>
            <person name="Kamoun S."/>
            <person name="Krampis K."/>
            <person name="Lamour K.H."/>
            <person name="Lee M.K."/>
            <person name="McDonald W.H."/>
            <person name="Medina M."/>
            <person name="Meijer H.J."/>
            <person name="Nordberg E.K."/>
            <person name="Maclean D.J."/>
            <person name="Ospina-Giraldo M.D."/>
            <person name="Morris P.F."/>
            <person name="Phuntumart V."/>
            <person name="Putnam N.H."/>
            <person name="Rash S."/>
            <person name="Rose J.K."/>
            <person name="Sakihama Y."/>
            <person name="Salamov A.A."/>
            <person name="Savidor A."/>
            <person name="Scheuring C.F."/>
            <person name="Smith B.M."/>
            <person name="Sobral B.W."/>
            <person name="Terry A."/>
            <person name="Torto-Alalibo T.A."/>
            <person name="Win J."/>
            <person name="Xu Z."/>
            <person name="Zhang H."/>
            <person name="Grigoriev I.V."/>
            <person name="Rokhsar D.S."/>
            <person name="Boore J.L."/>
        </authorList>
    </citation>
    <scope>NUCLEOTIDE SEQUENCE [LARGE SCALE GENOMIC DNA]</scope>
    <source>
        <strain evidence="3">Pr102</strain>
    </source>
</reference>
<dbReference type="OrthoDB" id="109612at2759"/>
<accession>H3GLM5</accession>
<feature type="coiled-coil region" evidence="1">
    <location>
        <begin position="109"/>
        <end position="150"/>
    </location>
</feature>
<dbReference type="InParanoid" id="H3GLM5"/>
<dbReference type="OMA" id="WACNDLR"/>
<keyword evidence="3" id="KW-1185">Reference proteome</keyword>
<name>H3GLM5_PHYRM</name>